<reference evidence="1 2" key="1">
    <citation type="journal article" date="2020" name="Mol. Biol. Evol.">
        <title>Distinct Expression and Methylation Patterns for Genes with Different Fates following a Single Whole-Genome Duplication in Flowering Plants.</title>
        <authorList>
            <person name="Shi T."/>
            <person name="Rahmani R.S."/>
            <person name="Gugger P.F."/>
            <person name="Wang M."/>
            <person name="Li H."/>
            <person name="Zhang Y."/>
            <person name="Li Z."/>
            <person name="Wang Q."/>
            <person name="Van de Peer Y."/>
            <person name="Marchal K."/>
            <person name="Chen J."/>
        </authorList>
    </citation>
    <scope>NUCLEOTIDE SEQUENCE [LARGE SCALE GENOMIC DNA]</scope>
    <source>
        <tissue evidence="1">Leaf</tissue>
    </source>
</reference>
<sequence length="62" mass="7063">MKHGSHSKHPGSSMIIDCTNKTKYDPAVPLYLLTAPSSYFKSCITMFNDIWFILEIIQPHAH</sequence>
<dbReference type="Proteomes" id="UP000607653">
    <property type="component" value="Unassembled WGS sequence"/>
</dbReference>
<evidence type="ECO:0000313" key="2">
    <source>
        <dbReference type="Proteomes" id="UP000607653"/>
    </source>
</evidence>
<name>A0A822Z7D7_NELNU</name>
<dbReference type="AlphaFoldDB" id="A0A822Z7D7"/>
<gene>
    <name evidence="1" type="ORF">HUJ06_000554</name>
</gene>
<keyword evidence="2" id="KW-1185">Reference proteome</keyword>
<organism evidence="1 2">
    <name type="scientific">Nelumbo nucifera</name>
    <name type="common">Sacred lotus</name>
    <dbReference type="NCBI Taxonomy" id="4432"/>
    <lineage>
        <taxon>Eukaryota</taxon>
        <taxon>Viridiplantae</taxon>
        <taxon>Streptophyta</taxon>
        <taxon>Embryophyta</taxon>
        <taxon>Tracheophyta</taxon>
        <taxon>Spermatophyta</taxon>
        <taxon>Magnoliopsida</taxon>
        <taxon>Proteales</taxon>
        <taxon>Nelumbonaceae</taxon>
        <taxon>Nelumbo</taxon>
    </lineage>
</organism>
<evidence type="ECO:0000313" key="1">
    <source>
        <dbReference type="EMBL" id="DAD42324.1"/>
    </source>
</evidence>
<protein>
    <submittedName>
        <fullName evidence="1">Uncharacterized protein</fullName>
    </submittedName>
</protein>
<accession>A0A822Z7D7</accession>
<dbReference type="EMBL" id="DUZY01000006">
    <property type="protein sequence ID" value="DAD42324.1"/>
    <property type="molecule type" value="Genomic_DNA"/>
</dbReference>
<proteinExistence type="predicted"/>
<comment type="caution">
    <text evidence="1">The sequence shown here is derived from an EMBL/GenBank/DDBJ whole genome shotgun (WGS) entry which is preliminary data.</text>
</comment>